<dbReference type="Proteomes" id="UP001201812">
    <property type="component" value="Unassembled WGS sequence"/>
</dbReference>
<accession>A0AAD4R5B8</accession>
<protein>
    <submittedName>
        <fullName evidence="1">Uncharacterized protein</fullName>
    </submittedName>
</protein>
<reference evidence="1" key="1">
    <citation type="submission" date="2022-01" db="EMBL/GenBank/DDBJ databases">
        <title>Genome Sequence Resource for Two Populations of Ditylenchus destructor, the Migratory Endoparasitic Phytonematode.</title>
        <authorList>
            <person name="Zhang H."/>
            <person name="Lin R."/>
            <person name="Xie B."/>
        </authorList>
    </citation>
    <scope>NUCLEOTIDE SEQUENCE</scope>
    <source>
        <strain evidence="1">BazhouSP</strain>
    </source>
</reference>
<evidence type="ECO:0000313" key="2">
    <source>
        <dbReference type="Proteomes" id="UP001201812"/>
    </source>
</evidence>
<comment type="caution">
    <text evidence="1">The sequence shown here is derived from an EMBL/GenBank/DDBJ whole genome shotgun (WGS) entry which is preliminary data.</text>
</comment>
<evidence type="ECO:0000313" key="1">
    <source>
        <dbReference type="EMBL" id="KAI1710525.1"/>
    </source>
</evidence>
<dbReference type="EMBL" id="JAKKPZ010000025">
    <property type="protein sequence ID" value="KAI1710525.1"/>
    <property type="molecule type" value="Genomic_DNA"/>
</dbReference>
<sequence>MFVGETGTNRLVSPRRSDCITQIFVNSNLFPPPQNGTVNAKQTVTRLNGHFIPQHSHKVKVHSKRPQMTKIVIGWSARRRSLSPGLFIVSISGVKKYAYEVSISRHRAQALGLPLKPMHVISTQPLTQRDLCCYI</sequence>
<gene>
    <name evidence="1" type="ORF">DdX_10583</name>
</gene>
<keyword evidence="2" id="KW-1185">Reference proteome</keyword>
<dbReference type="AlphaFoldDB" id="A0AAD4R5B8"/>
<proteinExistence type="predicted"/>
<organism evidence="1 2">
    <name type="scientific">Ditylenchus destructor</name>
    <dbReference type="NCBI Taxonomy" id="166010"/>
    <lineage>
        <taxon>Eukaryota</taxon>
        <taxon>Metazoa</taxon>
        <taxon>Ecdysozoa</taxon>
        <taxon>Nematoda</taxon>
        <taxon>Chromadorea</taxon>
        <taxon>Rhabditida</taxon>
        <taxon>Tylenchina</taxon>
        <taxon>Tylenchomorpha</taxon>
        <taxon>Sphaerularioidea</taxon>
        <taxon>Anguinidae</taxon>
        <taxon>Anguininae</taxon>
        <taxon>Ditylenchus</taxon>
    </lineage>
</organism>
<name>A0AAD4R5B8_9BILA</name>